<dbReference type="InParanoid" id="C1ED78"/>
<evidence type="ECO:0000256" key="1">
    <source>
        <dbReference type="ARBA" id="ARBA00023002"/>
    </source>
</evidence>
<keyword evidence="1" id="KW-0560">Oxidoreductase</keyword>
<dbReference type="PANTHER" id="PTHR19353:SF19">
    <property type="entry name" value="DELTA(5) FATTY ACID DESATURASE C-RELATED"/>
    <property type="match status" value="1"/>
</dbReference>
<dbReference type="GO" id="GO:0016020">
    <property type="term" value="C:membrane"/>
    <property type="evidence" value="ECO:0007669"/>
    <property type="project" value="TreeGrafter"/>
</dbReference>
<evidence type="ECO:0000259" key="3">
    <source>
        <dbReference type="Pfam" id="PF00173"/>
    </source>
</evidence>
<name>C1ED78_MICCC</name>
<dbReference type="Proteomes" id="UP000002009">
    <property type="component" value="Chromosome 9"/>
</dbReference>
<sequence length="474" mass="53545">MSAFCAPHQALTARVTVRVTAASSRVRSRVALRSKPVLTTRAAISPPITDDAEPPKSKPKTEAVRVGGANPLSAAIAVPTNDKPKGEPVRIKIDDQWYDARGWAKAHPGGERWIWFFDGRDATDAFYALHSYGPNGSSKALDRLKKLPKCDPPPESEYKAPSPSEYAASMSFRELRAKLENDGFFKRNVFKEAWAFVQVAGLYAAGQFFAYSNPWLATVLLGLGMVQAGWLGHDYVHGRGPLCDALRYMPTLLNGHSVEWWSQKHSMHHTFTNEEHLDNDVMMEPFFFLRPPSESGRPDSAMRKYQHIYGYPLLSIMFWLWRFHSAESAWKRKDKKELVLLGINYFWLATCMPWQVAIGSVFLSGFIVASLVSATHQSEEIMEYGEGAEYVEGQFRSTRDADTVFGPLETWIWGGMDTQLEHHLFPTMPRYNYHKLRPLLQAWAKANDINYRISPSTKIIADNFALLKRVAAAP</sequence>
<dbReference type="GO" id="GO:0016717">
    <property type="term" value="F:oxidoreductase activity, acting on paired donors, with oxidation of a pair of donors resulting in the reduction of molecular oxygen to two molecules of water"/>
    <property type="evidence" value="ECO:0007669"/>
    <property type="project" value="UniProtKB-ARBA"/>
</dbReference>
<dbReference type="AlphaFoldDB" id="C1ED78"/>
<dbReference type="OrthoDB" id="260091at2759"/>
<dbReference type="eggNOG" id="KOG4232">
    <property type="taxonomic scope" value="Eukaryota"/>
</dbReference>
<dbReference type="Pfam" id="PF00487">
    <property type="entry name" value="FA_desaturase"/>
    <property type="match status" value="1"/>
</dbReference>
<dbReference type="InterPro" id="IPR005804">
    <property type="entry name" value="FA_desaturase_dom"/>
</dbReference>
<feature type="domain" description="Cytochrome b5 heme-binding" evidence="3">
    <location>
        <begin position="90"/>
        <end position="131"/>
    </location>
</feature>
<evidence type="ECO:0000259" key="4">
    <source>
        <dbReference type="Pfam" id="PF00487"/>
    </source>
</evidence>
<dbReference type="SUPFAM" id="SSF55856">
    <property type="entry name" value="Cytochrome b5-like heme/steroid binding domain"/>
    <property type="match status" value="1"/>
</dbReference>
<dbReference type="Gene3D" id="3.10.120.10">
    <property type="entry name" value="Cytochrome b5-like heme/steroid binding domain"/>
    <property type="match status" value="1"/>
</dbReference>
<evidence type="ECO:0008006" key="7">
    <source>
        <dbReference type="Google" id="ProtNLM"/>
    </source>
</evidence>
<dbReference type="RefSeq" id="XP_002504447.1">
    <property type="nucleotide sequence ID" value="XM_002504401.1"/>
</dbReference>
<evidence type="ECO:0000313" key="5">
    <source>
        <dbReference type="EMBL" id="ACO65705.1"/>
    </source>
</evidence>
<dbReference type="GO" id="GO:0006636">
    <property type="term" value="P:unsaturated fatty acid biosynthetic process"/>
    <property type="evidence" value="ECO:0007669"/>
    <property type="project" value="UniProtKB-ARBA"/>
</dbReference>
<dbReference type="PIRSF" id="PIRSF015921">
    <property type="entry name" value="FA_sphinglp_des"/>
    <property type="match status" value="1"/>
</dbReference>
<dbReference type="InterPro" id="IPR001199">
    <property type="entry name" value="Cyt_B5-like_heme/steroid-bd"/>
</dbReference>
<dbReference type="OMA" id="GMDTQLE"/>
<dbReference type="CDD" id="cd03506">
    <property type="entry name" value="Delta6-FADS-like"/>
    <property type="match status" value="1"/>
</dbReference>
<dbReference type="EMBL" id="CP001329">
    <property type="protein sequence ID" value="ACO65705.1"/>
    <property type="molecule type" value="Genomic_DNA"/>
</dbReference>
<evidence type="ECO:0000256" key="2">
    <source>
        <dbReference type="SAM" id="MobiDB-lite"/>
    </source>
</evidence>
<dbReference type="GeneID" id="8246000"/>
<dbReference type="KEGG" id="mis:MICPUN_84886"/>
<dbReference type="Pfam" id="PF00173">
    <property type="entry name" value="Cyt-b5"/>
    <property type="match status" value="1"/>
</dbReference>
<dbReference type="GO" id="GO:0042759">
    <property type="term" value="P:long-chain fatty acid biosynthetic process"/>
    <property type="evidence" value="ECO:0007669"/>
    <property type="project" value="UniProtKB-ARBA"/>
</dbReference>
<dbReference type="STRING" id="296587.C1ED78"/>
<dbReference type="InterPro" id="IPR036400">
    <property type="entry name" value="Cyt_B5-like_heme/steroid_sf"/>
</dbReference>
<feature type="compositionally biased region" description="Basic and acidic residues" evidence="2">
    <location>
        <begin position="53"/>
        <end position="63"/>
    </location>
</feature>
<proteinExistence type="predicted"/>
<organism evidence="5 6">
    <name type="scientific">Micromonas commoda (strain RCC299 / NOUM17 / CCMP2709)</name>
    <name type="common">Picoplanktonic green alga</name>
    <dbReference type="NCBI Taxonomy" id="296587"/>
    <lineage>
        <taxon>Eukaryota</taxon>
        <taxon>Viridiplantae</taxon>
        <taxon>Chlorophyta</taxon>
        <taxon>Mamiellophyceae</taxon>
        <taxon>Mamiellales</taxon>
        <taxon>Mamiellaceae</taxon>
        <taxon>Micromonas</taxon>
    </lineage>
</organism>
<keyword evidence="6" id="KW-1185">Reference proteome</keyword>
<dbReference type="PANTHER" id="PTHR19353">
    <property type="entry name" value="FATTY ACID DESATURASE 2"/>
    <property type="match status" value="1"/>
</dbReference>
<feature type="region of interest" description="Disordered" evidence="2">
    <location>
        <begin position="42"/>
        <end position="63"/>
    </location>
</feature>
<protein>
    <recommendedName>
        <fullName evidence="7">Cytochrome b5 heme-binding domain-containing protein</fullName>
    </recommendedName>
</protein>
<evidence type="ECO:0000313" key="6">
    <source>
        <dbReference type="Proteomes" id="UP000002009"/>
    </source>
</evidence>
<reference evidence="5 6" key="1">
    <citation type="journal article" date="2009" name="Science">
        <title>Green evolution and dynamic adaptations revealed by genomes of the marine picoeukaryotes Micromonas.</title>
        <authorList>
            <person name="Worden A.Z."/>
            <person name="Lee J.H."/>
            <person name="Mock T."/>
            <person name="Rouze P."/>
            <person name="Simmons M.P."/>
            <person name="Aerts A.L."/>
            <person name="Allen A.E."/>
            <person name="Cuvelier M.L."/>
            <person name="Derelle E."/>
            <person name="Everett M.V."/>
            <person name="Foulon E."/>
            <person name="Grimwood J."/>
            <person name="Gundlach H."/>
            <person name="Henrissat B."/>
            <person name="Napoli C."/>
            <person name="McDonald S.M."/>
            <person name="Parker M.S."/>
            <person name="Rombauts S."/>
            <person name="Salamov A."/>
            <person name="Von Dassow P."/>
            <person name="Badger J.H."/>
            <person name="Coutinho P.M."/>
            <person name="Demir E."/>
            <person name="Dubchak I."/>
            <person name="Gentemann C."/>
            <person name="Eikrem W."/>
            <person name="Gready J.E."/>
            <person name="John U."/>
            <person name="Lanier W."/>
            <person name="Lindquist E.A."/>
            <person name="Lucas S."/>
            <person name="Mayer K.F."/>
            <person name="Moreau H."/>
            <person name="Not F."/>
            <person name="Otillar R."/>
            <person name="Panaud O."/>
            <person name="Pangilinan J."/>
            <person name="Paulsen I."/>
            <person name="Piegu B."/>
            <person name="Poliakov A."/>
            <person name="Robbens S."/>
            <person name="Schmutz J."/>
            <person name="Toulza E."/>
            <person name="Wyss T."/>
            <person name="Zelensky A."/>
            <person name="Zhou K."/>
            <person name="Armbrust E.V."/>
            <person name="Bhattacharya D."/>
            <person name="Goodenough U.W."/>
            <person name="Van de Peer Y."/>
            <person name="Grigoriev I.V."/>
        </authorList>
    </citation>
    <scope>NUCLEOTIDE SEQUENCE [LARGE SCALE GENOMIC DNA]</scope>
    <source>
        <strain evidence="6">RCC299 / NOUM17</strain>
    </source>
</reference>
<feature type="domain" description="Fatty acid desaturase" evidence="4">
    <location>
        <begin position="215"/>
        <end position="452"/>
    </location>
</feature>
<dbReference type="InterPro" id="IPR012171">
    <property type="entry name" value="Fatty_acid_desaturase"/>
</dbReference>
<accession>C1ED78</accession>
<gene>
    <name evidence="5" type="ORF">MICPUN_84886</name>
</gene>